<proteinExistence type="predicted"/>
<name>A0AA39Q5S5_9AGAR</name>
<organism evidence="3 4">
    <name type="scientific">Armillaria luteobubalina</name>
    <dbReference type="NCBI Taxonomy" id="153913"/>
    <lineage>
        <taxon>Eukaryota</taxon>
        <taxon>Fungi</taxon>
        <taxon>Dikarya</taxon>
        <taxon>Basidiomycota</taxon>
        <taxon>Agaricomycotina</taxon>
        <taxon>Agaricomycetes</taxon>
        <taxon>Agaricomycetidae</taxon>
        <taxon>Agaricales</taxon>
        <taxon>Marasmiineae</taxon>
        <taxon>Physalacriaceae</taxon>
        <taxon>Armillaria</taxon>
    </lineage>
</organism>
<reference evidence="3" key="1">
    <citation type="submission" date="2023-06" db="EMBL/GenBank/DDBJ databases">
        <authorList>
            <consortium name="Lawrence Berkeley National Laboratory"/>
            <person name="Ahrendt S."/>
            <person name="Sahu N."/>
            <person name="Indic B."/>
            <person name="Wong-Bajracharya J."/>
            <person name="Merenyi Z."/>
            <person name="Ke H.-M."/>
            <person name="Monk M."/>
            <person name="Kocsube S."/>
            <person name="Drula E."/>
            <person name="Lipzen A."/>
            <person name="Balint B."/>
            <person name="Henrissat B."/>
            <person name="Andreopoulos B."/>
            <person name="Martin F.M."/>
            <person name="Harder C.B."/>
            <person name="Rigling D."/>
            <person name="Ford K.L."/>
            <person name="Foster G.D."/>
            <person name="Pangilinan J."/>
            <person name="Papanicolaou A."/>
            <person name="Barry K."/>
            <person name="LaButti K."/>
            <person name="Viragh M."/>
            <person name="Koriabine M."/>
            <person name="Yan M."/>
            <person name="Riley R."/>
            <person name="Champramary S."/>
            <person name="Plett K.L."/>
            <person name="Tsai I.J."/>
            <person name="Slot J."/>
            <person name="Sipos G."/>
            <person name="Plett J."/>
            <person name="Nagy L.G."/>
            <person name="Grigoriev I.V."/>
        </authorList>
    </citation>
    <scope>NUCLEOTIDE SEQUENCE</scope>
    <source>
        <strain evidence="3">HWK02</strain>
    </source>
</reference>
<dbReference type="Proteomes" id="UP001175228">
    <property type="component" value="Unassembled WGS sequence"/>
</dbReference>
<feature type="region of interest" description="Disordered" evidence="1">
    <location>
        <begin position="22"/>
        <end position="43"/>
    </location>
</feature>
<evidence type="ECO:0000313" key="3">
    <source>
        <dbReference type="EMBL" id="KAK0496546.1"/>
    </source>
</evidence>
<feature type="domain" description="DUF6699" evidence="2">
    <location>
        <begin position="159"/>
        <end position="274"/>
    </location>
</feature>
<evidence type="ECO:0000256" key="1">
    <source>
        <dbReference type="SAM" id="MobiDB-lite"/>
    </source>
</evidence>
<dbReference type="Pfam" id="PF20415">
    <property type="entry name" value="DUF6699"/>
    <property type="match status" value="1"/>
</dbReference>
<accession>A0AA39Q5S5</accession>
<dbReference type="AlphaFoldDB" id="A0AA39Q5S5"/>
<dbReference type="EMBL" id="JAUEPU010000015">
    <property type="protein sequence ID" value="KAK0496546.1"/>
    <property type="molecule type" value="Genomic_DNA"/>
</dbReference>
<gene>
    <name evidence="3" type="ORF">EDD18DRAFT_1105654</name>
</gene>
<comment type="caution">
    <text evidence="3">The sequence shown here is derived from an EMBL/GenBank/DDBJ whole genome shotgun (WGS) entry which is preliminary data.</text>
</comment>
<dbReference type="InterPro" id="IPR046522">
    <property type="entry name" value="DUF6699"/>
</dbReference>
<keyword evidence="4" id="KW-1185">Reference proteome</keyword>
<sequence length="492" mass="55183">MYSQRYESRNLSFVAGQISYTSSHTSASPYTSPSYDRTGAAAQSSPFVPPTALFAGSPSPYAHNIPLHGGASRFGDPPSFSSPYQRTNSESFGGFGGRADTYRDHFYDTQSYNIYQQNRQPLQINPWLNGNVQAGYLWFDLSMAACKPLIRVDNMNMVPLNMNELSGAATRPHIQRMTIVCDAMPYWPIFIGDGSRGLSLGEVLQGIYRSMMWRVSRFEWERFPEGDRTAVAKAFTRRCRALGNSQLENAERQDGVKRVDFLLGKTMFKGLVVESGTIFLALSVGESTNVISSHLSSTAGPSDLIRQPAVNNILRYGIEVGLPVKRSGKRREKKASMVLLQVSHLVRCPSDLRAGHPLRQIFPLSNEIIHLGSRHAELVHLSTPSLSRPFRISIPSDRPKTSPILTFLYDIYFDLVTLQKVVRTFMEDLHRLRLDGVIPVTSIKVIGHHAAQAMFAAFAHHWSRDTLDIDFIVSDVRRIEEILVETYLKIIP</sequence>
<protein>
    <recommendedName>
        <fullName evidence="2">DUF6699 domain-containing protein</fullName>
    </recommendedName>
</protein>
<evidence type="ECO:0000259" key="2">
    <source>
        <dbReference type="Pfam" id="PF20415"/>
    </source>
</evidence>
<evidence type="ECO:0000313" key="4">
    <source>
        <dbReference type="Proteomes" id="UP001175228"/>
    </source>
</evidence>